<evidence type="ECO:0000313" key="2">
    <source>
        <dbReference type="Proteomes" id="UP000193467"/>
    </source>
</evidence>
<dbReference type="EMBL" id="MCGR01000019">
    <property type="protein sequence ID" value="ORY83523.1"/>
    <property type="molecule type" value="Genomic_DNA"/>
</dbReference>
<accession>A0A1Y2FHW6</accession>
<comment type="caution">
    <text evidence="1">The sequence shown here is derived from an EMBL/GenBank/DDBJ whole genome shotgun (WGS) entry which is preliminary data.</text>
</comment>
<protein>
    <submittedName>
        <fullName evidence="1">Uncharacterized protein</fullName>
    </submittedName>
</protein>
<evidence type="ECO:0000313" key="1">
    <source>
        <dbReference type="EMBL" id="ORY83523.1"/>
    </source>
</evidence>
<sequence length="99" mass="11666">MVRGLETLKSTRAKRARGCKSRARCFCCLVSYTPDTLDFCTLCFLHLFKLTPRLDRHLALFSTDRPSTRQLSSRFSTAQAWHEHHFSSRFSRCWSCFQR</sequence>
<organism evidence="1 2">
    <name type="scientific">Leucosporidium creatinivorum</name>
    <dbReference type="NCBI Taxonomy" id="106004"/>
    <lineage>
        <taxon>Eukaryota</taxon>
        <taxon>Fungi</taxon>
        <taxon>Dikarya</taxon>
        <taxon>Basidiomycota</taxon>
        <taxon>Pucciniomycotina</taxon>
        <taxon>Microbotryomycetes</taxon>
        <taxon>Leucosporidiales</taxon>
        <taxon>Leucosporidium</taxon>
    </lineage>
</organism>
<dbReference type="InParanoid" id="A0A1Y2FHW6"/>
<name>A0A1Y2FHW6_9BASI</name>
<reference evidence="1 2" key="1">
    <citation type="submission" date="2016-07" db="EMBL/GenBank/DDBJ databases">
        <title>Pervasive Adenine N6-methylation of Active Genes in Fungi.</title>
        <authorList>
            <consortium name="DOE Joint Genome Institute"/>
            <person name="Mondo S.J."/>
            <person name="Dannebaum R.O."/>
            <person name="Kuo R.C."/>
            <person name="Labutti K."/>
            <person name="Haridas S."/>
            <person name="Kuo A."/>
            <person name="Salamov A."/>
            <person name="Ahrendt S.R."/>
            <person name="Lipzen A."/>
            <person name="Sullivan W."/>
            <person name="Andreopoulos W.B."/>
            <person name="Clum A."/>
            <person name="Lindquist E."/>
            <person name="Daum C."/>
            <person name="Ramamoorthy G.K."/>
            <person name="Gryganskyi A."/>
            <person name="Culley D."/>
            <person name="Magnuson J.K."/>
            <person name="James T.Y."/>
            <person name="O'Malley M.A."/>
            <person name="Stajich J.E."/>
            <person name="Spatafora J.W."/>
            <person name="Visel A."/>
            <person name="Grigoriev I.V."/>
        </authorList>
    </citation>
    <scope>NUCLEOTIDE SEQUENCE [LARGE SCALE GENOMIC DNA]</scope>
    <source>
        <strain evidence="1 2">62-1032</strain>
    </source>
</reference>
<dbReference type="AlphaFoldDB" id="A0A1Y2FHW6"/>
<gene>
    <name evidence="1" type="ORF">BCR35DRAFT_303379</name>
</gene>
<proteinExistence type="predicted"/>
<keyword evidence="2" id="KW-1185">Reference proteome</keyword>
<dbReference type="Proteomes" id="UP000193467">
    <property type="component" value="Unassembled WGS sequence"/>
</dbReference>